<gene>
    <name evidence="3" type="ORF">FNZ56_08050</name>
</gene>
<dbReference type="InterPro" id="IPR011059">
    <property type="entry name" value="Metal-dep_hydrolase_composite"/>
</dbReference>
<dbReference type="SUPFAM" id="SSF51556">
    <property type="entry name" value="Metallo-dependent hydrolases"/>
    <property type="match status" value="1"/>
</dbReference>
<evidence type="ECO:0000313" key="3">
    <source>
        <dbReference type="EMBL" id="QDQ73830.1"/>
    </source>
</evidence>
<dbReference type="PANTHER" id="PTHR43135">
    <property type="entry name" value="ALPHA-D-RIBOSE 1-METHYLPHOSPHONATE 5-TRIPHOSPHATE DIPHOSPHATASE"/>
    <property type="match status" value="1"/>
</dbReference>
<protein>
    <submittedName>
        <fullName evidence="3">Amidohydrolase family protein</fullName>
    </submittedName>
</protein>
<sequence length="451" mass="48458">MRLFSAFVLLFACGIAMAADDTPAPEASTLYADATVIDGTGAAPKSHQDILVRGERIVATGEHGTLADTDGARIVDLHGRYVIPGLIDSHVHLATPPNLPRARAALRRNLYGGVTAVRDMADDLRPVGELAREARVAEIPSPDIYYAALMAGPSFFADPRVLAVTAGVKPGTAPWMQAIDEHTDIAQAVTLARGTSATAIKIYADLPSDLVSAITREAHRQGMQVWAHSAVFPARPKDVIAAGIDVASHACYQAYEVQKTIPQSYEDHTPVDERLLAADGDDPVLARLYAQMRERGILLDATGSLFVRYDALRKSDPKLKPLRCTGAATIRIVRQAWQAGVGISTGTDDDGEREAAWPSVHDEIFFLVRDVGMSPLQALHSATQVGAQAAARDAEMGTIATGKLADFVVLAKDPSADIGNLRSIVATVKRGREYPRADYRPITQEEWGNDD</sequence>
<evidence type="ECO:0000259" key="2">
    <source>
        <dbReference type="Pfam" id="PF01979"/>
    </source>
</evidence>
<dbReference type="AlphaFoldDB" id="A0A516V5L7"/>
<dbReference type="Gene3D" id="3.40.50.10910">
    <property type="entry name" value="Amidohydrolase"/>
    <property type="match status" value="1"/>
</dbReference>
<dbReference type="Gene3D" id="2.30.40.10">
    <property type="entry name" value="Urease, subunit C, domain 1"/>
    <property type="match status" value="1"/>
</dbReference>
<dbReference type="RefSeq" id="WP_143879342.1">
    <property type="nucleotide sequence ID" value="NZ_BAABLZ010000001.1"/>
</dbReference>
<feature type="signal peptide" evidence="1">
    <location>
        <begin position="1"/>
        <end position="18"/>
    </location>
</feature>
<dbReference type="SUPFAM" id="SSF51338">
    <property type="entry name" value="Composite domain of metallo-dependent hydrolases"/>
    <property type="match status" value="1"/>
</dbReference>
<dbReference type="OrthoDB" id="9807210at2"/>
<keyword evidence="4" id="KW-1185">Reference proteome</keyword>
<feature type="domain" description="Amidohydrolase-related" evidence="2">
    <location>
        <begin position="81"/>
        <end position="432"/>
    </location>
</feature>
<dbReference type="Gene3D" id="1.20.58.520">
    <property type="entry name" value="Amidohydrolase"/>
    <property type="match status" value="1"/>
</dbReference>
<dbReference type="Gene3D" id="3.30.110.90">
    <property type="entry name" value="Amidohydrolase"/>
    <property type="match status" value="1"/>
</dbReference>
<evidence type="ECO:0000313" key="4">
    <source>
        <dbReference type="Proteomes" id="UP000315891"/>
    </source>
</evidence>
<dbReference type="InterPro" id="IPR032466">
    <property type="entry name" value="Metal_Hydrolase"/>
</dbReference>
<feature type="chain" id="PRO_5022230606" evidence="1">
    <location>
        <begin position="19"/>
        <end position="451"/>
    </location>
</feature>
<dbReference type="Pfam" id="PF01979">
    <property type="entry name" value="Amidohydro_1"/>
    <property type="match status" value="1"/>
</dbReference>
<keyword evidence="1" id="KW-0732">Signal</keyword>
<dbReference type="InterPro" id="IPR051781">
    <property type="entry name" value="Metallo-dep_Hydrolase"/>
</dbReference>
<evidence type="ECO:0000256" key="1">
    <source>
        <dbReference type="SAM" id="SignalP"/>
    </source>
</evidence>
<dbReference type="GO" id="GO:0016810">
    <property type="term" value="F:hydrolase activity, acting on carbon-nitrogen (but not peptide) bonds"/>
    <property type="evidence" value="ECO:0007669"/>
    <property type="project" value="InterPro"/>
</dbReference>
<accession>A0A516V5L7</accession>
<organism evidence="3 4">
    <name type="scientific">Pseudoluteimonas lycopersici</name>
    <dbReference type="NCBI Taxonomy" id="1324796"/>
    <lineage>
        <taxon>Bacteria</taxon>
        <taxon>Pseudomonadati</taxon>
        <taxon>Pseudomonadota</taxon>
        <taxon>Gammaproteobacteria</taxon>
        <taxon>Lysobacterales</taxon>
        <taxon>Lysobacteraceae</taxon>
        <taxon>Pseudoluteimonas</taxon>
    </lineage>
</organism>
<name>A0A516V5L7_9GAMM</name>
<dbReference type="InterPro" id="IPR006680">
    <property type="entry name" value="Amidohydro-rel"/>
</dbReference>
<reference evidence="3 4" key="1">
    <citation type="submission" date="2019-07" db="EMBL/GenBank/DDBJ databases">
        <title>Lysobacter weifangensis sp. nov., isolated from bensulfuron-methyl contaminated farmland soil.</title>
        <authorList>
            <person name="Zhao H."/>
        </authorList>
    </citation>
    <scope>NUCLEOTIDE SEQUENCE [LARGE SCALE GENOMIC DNA]</scope>
    <source>
        <strain evidence="3 4">CC-Bw-6</strain>
    </source>
</reference>
<dbReference type="Proteomes" id="UP000315891">
    <property type="component" value="Chromosome"/>
</dbReference>
<dbReference type="PANTHER" id="PTHR43135:SF3">
    <property type="entry name" value="ALPHA-D-RIBOSE 1-METHYLPHOSPHONATE 5-TRIPHOSPHATE DIPHOSPHATASE"/>
    <property type="match status" value="1"/>
</dbReference>
<dbReference type="EMBL" id="CP041742">
    <property type="protein sequence ID" value="QDQ73830.1"/>
    <property type="molecule type" value="Genomic_DNA"/>
</dbReference>
<keyword evidence="3" id="KW-0378">Hydrolase</keyword>
<proteinExistence type="predicted"/>